<reference evidence="2 3" key="1">
    <citation type="submission" date="2020-04" db="EMBL/GenBank/DDBJ databases">
        <authorList>
            <consortium name="Desulfovibrio sp. FSS-1 genome sequencing consortium"/>
            <person name="Shimoshige H."/>
            <person name="Kobayashi H."/>
            <person name="Maekawa T."/>
        </authorList>
    </citation>
    <scope>NUCLEOTIDE SEQUENCE [LARGE SCALE GENOMIC DNA]</scope>
    <source>
        <strain evidence="2 3">SIID29052-01</strain>
    </source>
</reference>
<dbReference type="AlphaFoldDB" id="A0A6V8LUF9"/>
<dbReference type="InterPro" id="IPR036237">
    <property type="entry name" value="Xyl_isomerase-like_sf"/>
</dbReference>
<evidence type="ECO:0000313" key="3">
    <source>
        <dbReference type="Proteomes" id="UP000494245"/>
    </source>
</evidence>
<sequence>MSRQPVTYCTNIHPGESWAETFANLQAHTLRVKDRLSPDAPFPMGLRLSGRAARELDHAEALRFRDWMEEHGLCVSTVNGFPYGTFHAAPVKEQVYLPDWRDPARAAYTLRLAEFLALWLPEGDTGSVSTVPVGFRAGFDPAQEPLALEGLRGTLRALRELAQRTGRTVRLAVEPEPGCLVETTPQLAALRDRLELSPGLAPHFTACVDCCHQALQYEAPAETLAALARADLEIGHVQVSSALHLDGPDLTPLARFHEPVYLHQCAARLEDGAILRFDDLDKALAARPEGVESWRVHFHVPVFLRELPGCLSTRDYLEGFLPRVPGHVPLEVETYTFDVLPEELKEKDVVDSIEREIRWVEGHRG</sequence>
<protein>
    <recommendedName>
        <fullName evidence="1">Xylose isomerase-like TIM barrel domain-containing protein</fullName>
    </recommendedName>
</protein>
<proteinExistence type="predicted"/>
<dbReference type="EMBL" id="BLTE01000003">
    <property type="protein sequence ID" value="GFK93277.1"/>
    <property type="molecule type" value="Genomic_DNA"/>
</dbReference>
<dbReference type="Proteomes" id="UP000494245">
    <property type="component" value="Unassembled WGS sequence"/>
</dbReference>
<evidence type="ECO:0000313" key="2">
    <source>
        <dbReference type="EMBL" id="GFK93277.1"/>
    </source>
</evidence>
<comment type="caution">
    <text evidence="2">The sequence shown here is derived from an EMBL/GenBank/DDBJ whole genome shotgun (WGS) entry which is preliminary data.</text>
</comment>
<dbReference type="Pfam" id="PF01261">
    <property type="entry name" value="AP_endonuc_2"/>
    <property type="match status" value="1"/>
</dbReference>
<keyword evidence="3" id="KW-1185">Reference proteome</keyword>
<evidence type="ECO:0000259" key="1">
    <source>
        <dbReference type="Pfam" id="PF01261"/>
    </source>
</evidence>
<name>A0A6V8LUF9_9BACT</name>
<dbReference type="RefSeq" id="WP_173082137.1">
    <property type="nucleotide sequence ID" value="NZ_BLTE01000003.1"/>
</dbReference>
<dbReference type="NCBIfam" id="NF035939">
    <property type="entry name" value="TIM_EboE"/>
    <property type="match status" value="1"/>
</dbReference>
<reference evidence="2 3" key="2">
    <citation type="submission" date="2020-05" db="EMBL/GenBank/DDBJ databases">
        <title>Draft genome sequence of Desulfovibrio sp. strainFSS-1.</title>
        <authorList>
            <person name="Shimoshige H."/>
            <person name="Kobayashi H."/>
            <person name="Maekawa T."/>
        </authorList>
    </citation>
    <scope>NUCLEOTIDE SEQUENCE [LARGE SCALE GENOMIC DNA]</scope>
    <source>
        <strain evidence="2 3">SIID29052-01</strain>
    </source>
</reference>
<accession>A0A6V8LUF9</accession>
<dbReference type="InterPro" id="IPR013022">
    <property type="entry name" value="Xyl_isomerase-like_TIM-brl"/>
</dbReference>
<feature type="domain" description="Xylose isomerase-like TIM barrel" evidence="1">
    <location>
        <begin position="53"/>
        <end position="287"/>
    </location>
</feature>
<organism evidence="2 3">
    <name type="scientific">Fundidesulfovibrio magnetotacticus</name>
    <dbReference type="NCBI Taxonomy" id="2730080"/>
    <lineage>
        <taxon>Bacteria</taxon>
        <taxon>Pseudomonadati</taxon>
        <taxon>Thermodesulfobacteriota</taxon>
        <taxon>Desulfovibrionia</taxon>
        <taxon>Desulfovibrionales</taxon>
        <taxon>Desulfovibrionaceae</taxon>
        <taxon>Fundidesulfovibrio</taxon>
    </lineage>
</organism>
<dbReference type="Gene3D" id="3.20.20.150">
    <property type="entry name" value="Divalent-metal-dependent TIM barrel enzymes"/>
    <property type="match status" value="1"/>
</dbReference>
<dbReference type="SUPFAM" id="SSF51658">
    <property type="entry name" value="Xylose isomerase-like"/>
    <property type="match status" value="1"/>
</dbReference>
<gene>
    <name evidence="2" type="ORF">NNJEOMEG_01108</name>
</gene>